<keyword evidence="2" id="KW-0732">Signal</keyword>
<feature type="signal peptide" evidence="2">
    <location>
        <begin position="1"/>
        <end position="20"/>
    </location>
</feature>
<feature type="chain" id="PRO_5013298343" evidence="2">
    <location>
        <begin position="21"/>
        <end position="293"/>
    </location>
</feature>
<dbReference type="VEuPathDB" id="MicrosporidiaDB:HERIO_1145"/>
<comment type="caution">
    <text evidence="3">The sequence shown here is derived from an EMBL/GenBank/DDBJ whole genome shotgun (WGS) entry which is preliminary data.</text>
</comment>
<dbReference type="Proteomes" id="UP000192501">
    <property type="component" value="Unassembled WGS sequence"/>
</dbReference>
<evidence type="ECO:0000313" key="4">
    <source>
        <dbReference type="Proteomes" id="UP000192501"/>
    </source>
</evidence>
<feature type="region of interest" description="Disordered" evidence="1">
    <location>
        <begin position="54"/>
        <end position="93"/>
    </location>
</feature>
<accession>A0A1X0QFC4</accession>
<organism evidence="3 4">
    <name type="scientific">Hepatospora eriocheir</name>
    <dbReference type="NCBI Taxonomy" id="1081669"/>
    <lineage>
        <taxon>Eukaryota</taxon>
        <taxon>Fungi</taxon>
        <taxon>Fungi incertae sedis</taxon>
        <taxon>Microsporidia</taxon>
        <taxon>Hepatosporidae</taxon>
        <taxon>Hepatospora</taxon>
    </lineage>
</organism>
<name>A0A1X0QFC4_9MICR</name>
<sequence length="293" mass="34662">MIWYLISTVILCTVQPSGLGTDNKNYKTNDSSSDLSSDDEDKLIIDLNSENKSIDSIDSEDKNTKQTSNKRKHSSSDENQTYTDNKKLKNQTSNWTCPEGFEYNKFPKFEKIEKKDLVDMGEFDGNIENIYKWNVFFRILYGKNKDGNADTEQYIKYDEGYNDNFNKNFKYKKPETFDVLFIKNLYNNFNYYELKLMGLFSYLFKKKEMDFLKENIVLLNNLIDSFNDLIKVALYFQKVECFFKSKIESKQNPKNLVESFKSKVLDNLGIDYKDLYIKFKEKEESENKSFSEI</sequence>
<evidence type="ECO:0000256" key="2">
    <source>
        <dbReference type="SAM" id="SignalP"/>
    </source>
</evidence>
<dbReference type="VEuPathDB" id="MicrosporidiaDB:A0H76_2522"/>
<dbReference type="AlphaFoldDB" id="A0A1X0QFC4"/>
<feature type="compositionally biased region" description="Basic and acidic residues" evidence="1">
    <location>
        <begin position="54"/>
        <end position="64"/>
    </location>
</feature>
<reference evidence="3 4" key="1">
    <citation type="journal article" date="2017" name="Environ. Microbiol.">
        <title>Decay of the glycolytic pathway and adaptation to intranuclear parasitism within Enterocytozoonidae microsporidia.</title>
        <authorList>
            <person name="Wiredu Boakye D."/>
            <person name="Jaroenlak P."/>
            <person name="Prachumwat A."/>
            <person name="Williams T.A."/>
            <person name="Bateman K.S."/>
            <person name="Itsathitphaisarn O."/>
            <person name="Sritunyalucksana K."/>
            <person name="Paszkiewicz K.H."/>
            <person name="Moore K.A."/>
            <person name="Stentiford G.D."/>
            <person name="Williams B.A."/>
        </authorList>
    </citation>
    <scope>NUCLEOTIDE SEQUENCE [LARGE SCALE GENOMIC DNA]</scope>
    <source>
        <strain evidence="4">canceri</strain>
    </source>
</reference>
<evidence type="ECO:0000313" key="3">
    <source>
        <dbReference type="EMBL" id="ORD98423.1"/>
    </source>
</evidence>
<evidence type="ECO:0000256" key="1">
    <source>
        <dbReference type="SAM" id="MobiDB-lite"/>
    </source>
</evidence>
<dbReference type="EMBL" id="LTAI01000701">
    <property type="protein sequence ID" value="ORD98423.1"/>
    <property type="molecule type" value="Genomic_DNA"/>
</dbReference>
<gene>
    <name evidence="3" type="ORF">A0H76_2522</name>
</gene>
<protein>
    <submittedName>
        <fullName evidence="3">Uncharacterized protein</fullName>
    </submittedName>
</protein>
<proteinExistence type="predicted"/>
<dbReference type="VEuPathDB" id="MicrosporidiaDB:HERIO_1144"/>